<dbReference type="GO" id="GO:0008146">
    <property type="term" value="F:sulfotransferase activity"/>
    <property type="evidence" value="ECO:0007669"/>
    <property type="project" value="InterPro"/>
</dbReference>
<dbReference type="InterPro" id="IPR011990">
    <property type="entry name" value="TPR-like_helical_dom_sf"/>
</dbReference>
<dbReference type="Pfam" id="PF13432">
    <property type="entry name" value="TPR_16"/>
    <property type="match status" value="2"/>
</dbReference>
<gene>
    <name evidence="5" type="ORF">IQ235_02675</name>
</gene>
<evidence type="ECO:0000313" key="6">
    <source>
        <dbReference type="Proteomes" id="UP000621799"/>
    </source>
</evidence>
<feature type="repeat" description="TPR" evidence="3">
    <location>
        <begin position="189"/>
        <end position="222"/>
    </location>
</feature>
<dbReference type="InterPro" id="IPR000863">
    <property type="entry name" value="Sulfotransferase_dom"/>
</dbReference>
<feature type="repeat" description="TPR" evidence="3">
    <location>
        <begin position="87"/>
        <end position="120"/>
    </location>
</feature>
<dbReference type="EMBL" id="JADEXN010000025">
    <property type="protein sequence ID" value="MBE9039699.1"/>
    <property type="molecule type" value="Genomic_DNA"/>
</dbReference>
<dbReference type="AlphaFoldDB" id="A0A928Z7Q2"/>
<evidence type="ECO:0000259" key="4">
    <source>
        <dbReference type="Pfam" id="PF00685"/>
    </source>
</evidence>
<evidence type="ECO:0000256" key="2">
    <source>
        <dbReference type="ARBA" id="ARBA00023180"/>
    </source>
</evidence>
<evidence type="ECO:0000256" key="3">
    <source>
        <dbReference type="PROSITE-ProRule" id="PRU00339"/>
    </source>
</evidence>
<name>A0A928Z7Q2_9CYAN</name>
<comment type="caution">
    <text evidence="5">The sequence shown here is derived from an EMBL/GenBank/DDBJ whole genome shotgun (WGS) entry which is preliminary data.</text>
</comment>
<dbReference type="InterPro" id="IPR037359">
    <property type="entry name" value="NST/OST"/>
</dbReference>
<dbReference type="RefSeq" id="WP_264319960.1">
    <property type="nucleotide sequence ID" value="NZ_JADEXN010000025.1"/>
</dbReference>
<dbReference type="PANTHER" id="PTHR10605:SF56">
    <property type="entry name" value="BIFUNCTIONAL HEPARAN SULFATE N-DEACETYLASE_N-SULFOTRANSFERASE"/>
    <property type="match status" value="1"/>
</dbReference>
<feature type="repeat" description="TPR" evidence="3">
    <location>
        <begin position="223"/>
        <end position="256"/>
    </location>
</feature>
<dbReference type="InterPro" id="IPR027417">
    <property type="entry name" value="P-loop_NTPase"/>
</dbReference>
<dbReference type="Pfam" id="PF13424">
    <property type="entry name" value="TPR_12"/>
    <property type="match status" value="1"/>
</dbReference>
<dbReference type="Proteomes" id="UP000621799">
    <property type="component" value="Unassembled WGS sequence"/>
</dbReference>
<organism evidence="5 6">
    <name type="scientific">Zarconia navalis LEGE 11467</name>
    <dbReference type="NCBI Taxonomy" id="1828826"/>
    <lineage>
        <taxon>Bacteria</taxon>
        <taxon>Bacillati</taxon>
        <taxon>Cyanobacteriota</taxon>
        <taxon>Cyanophyceae</taxon>
        <taxon>Oscillatoriophycideae</taxon>
        <taxon>Oscillatoriales</taxon>
        <taxon>Oscillatoriales incertae sedis</taxon>
        <taxon>Zarconia</taxon>
        <taxon>Zarconia navalis</taxon>
    </lineage>
</organism>
<keyword evidence="2" id="KW-0325">Glycoprotein</keyword>
<dbReference type="Gene3D" id="3.40.50.300">
    <property type="entry name" value="P-loop containing nucleotide triphosphate hydrolases"/>
    <property type="match status" value="1"/>
</dbReference>
<feature type="repeat" description="TPR" evidence="3">
    <location>
        <begin position="53"/>
        <end position="86"/>
    </location>
</feature>
<evidence type="ECO:0000313" key="5">
    <source>
        <dbReference type="EMBL" id="MBE9039699.1"/>
    </source>
</evidence>
<dbReference type="Gene3D" id="1.25.40.10">
    <property type="entry name" value="Tetratricopeptide repeat domain"/>
    <property type="match status" value="3"/>
</dbReference>
<keyword evidence="3" id="KW-0802">TPR repeat</keyword>
<dbReference type="PANTHER" id="PTHR10605">
    <property type="entry name" value="HEPARAN SULFATE SULFOTRANSFERASE"/>
    <property type="match status" value="1"/>
</dbReference>
<dbReference type="SUPFAM" id="SSF52540">
    <property type="entry name" value="P-loop containing nucleoside triphosphate hydrolases"/>
    <property type="match status" value="1"/>
</dbReference>
<dbReference type="Pfam" id="PF00685">
    <property type="entry name" value="Sulfotransfer_1"/>
    <property type="match status" value="1"/>
</dbReference>
<feature type="repeat" description="TPR" evidence="3">
    <location>
        <begin position="155"/>
        <end position="188"/>
    </location>
</feature>
<reference evidence="5" key="1">
    <citation type="submission" date="2020-10" db="EMBL/GenBank/DDBJ databases">
        <authorList>
            <person name="Castelo-Branco R."/>
            <person name="Eusebio N."/>
            <person name="Adriana R."/>
            <person name="Vieira A."/>
            <person name="Brugerolle De Fraissinette N."/>
            <person name="Rezende De Castro R."/>
            <person name="Schneider M.P."/>
            <person name="Vasconcelos V."/>
            <person name="Leao P.N."/>
        </authorList>
    </citation>
    <scope>NUCLEOTIDE SEQUENCE</scope>
    <source>
        <strain evidence="5">LEGE 11467</strain>
    </source>
</reference>
<accession>A0A928Z7Q2</accession>
<feature type="domain" description="Sulfotransferase" evidence="4">
    <location>
        <begin position="344"/>
        <end position="531"/>
    </location>
</feature>
<keyword evidence="1" id="KW-0808">Transferase</keyword>
<evidence type="ECO:0000256" key="1">
    <source>
        <dbReference type="ARBA" id="ARBA00022679"/>
    </source>
</evidence>
<keyword evidence="6" id="KW-1185">Reference proteome</keyword>
<dbReference type="InterPro" id="IPR019734">
    <property type="entry name" value="TPR_rpt"/>
</dbReference>
<dbReference type="PROSITE" id="PS50005">
    <property type="entry name" value="TPR"/>
    <property type="match status" value="5"/>
</dbReference>
<dbReference type="SMART" id="SM00028">
    <property type="entry name" value="TPR"/>
    <property type="match status" value="8"/>
</dbReference>
<dbReference type="SUPFAM" id="SSF48452">
    <property type="entry name" value="TPR-like"/>
    <property type="match status" value="2"/>
</dbReference>
<proteinExistence type="predicted"/>
<sequence>MTEQLTARMKDWLSQQPPLESMAMQGQRWLENSRFKLQKTYYQNSIRVWPDRVKSYDKLGKLFRKQGCVGEAIQTYKQVLEIDPKCLTAYNALGDIFRDRQEYDEAIATYRQGLECAPQAAWLHQKVACLCVTQKRWEEAAVAYRKAIEISPKLARWHHQFGDVLVELKQWHEAAEVYRNALNRDPDFFWTHHNLACVLTQLERWDEAIESYQNAVELDSQSFWSYHELAGLLVRQNRQPEAAEAYLKTIEINPNFDWWYHASFWPTLVKQNQLDRAVELFDRVIKNNPDLVEAYINLGDGLTRQKNLDRAISCFQIASDRQTQIDYPDLVRAKQDDRLLDSPNFVIIGASKSGTTSLYSYMVQHPKILPAIRKEINYWSGRYKPRVDWYLSHFFAIPENQPYITGEASPSYIYVPQAAERMHSVFPNMKSIVLLRNPVDRAISHYHHWVRRGIEHRSLEDATVGEIEAFEAGKIPERKFAHYIAHGRYFRYLKPWFEKFGLDNILILKTEDFYQYPDETLTRVYKFLDIPEHHLPEYPKYNSGSYSPIDPKIRQRIAQFYQPSKQRLEAYLGVDFNWD</sequence>
<protein>
    <submittedName>
        <fullName evidence="5">Tetratricopeptide repeat protein</fullName>
    </submittedName>
</protein>